<dbReference type="Gene3D" id="3.90.79.10">
    <property type="entry name" value="Nucleoside Triphosphate Pyrophosphohydrolase"/>
    <property type="match status" value="1"/>
</dbReference>
<accession>A0A916TL23</accession>
<evidence type="ECO:0000313" key="5">
    <source>
        <dbReference type="EMBL" id="GGB51700.1"/>
    </source>
</evidence>
<proteinExistence type="inferred from homology"/>
<evidence type="ECO:0000256" key="3">
    <source>
        <dbReference type="RuleBase" id="RU003476"/>
    </source>
</evidence>
<protein>
    <submittedName>
        <fullName evidence="5">NUDIX hydrolase</fullName>
    </submittedName>
</protein>
<organism evidence="5 6">
    <name type="scientific">Roseibium aquae</name>
    <dbReference type="NCBI Taxonomy" id="1323746"/>
    <lineage>
        <taxon>Bacteria</taxon>
        <taxon>Pseudomonadati</taxon>
        <taxon>Pseudomonadota</taxon>
        <taxon>Alphaproteobacteria</taxon>
        <taxon>Hyphomicrobiales</taxon>
        <taxon>Stappiaceae</taxon>
        <taxon>Roseibium</taxon>
    </lineage>
</organism>
<evidence type="ECO:0000256" key="1">
    <source>
        <dbReference type="ARBA" id="ARBA00001946"/>
    </source>
</evidence>
<keyword evidence="6" id="KW-1185">Reference proteome</keyword>
<dbReference type="CDD" id="cd04673">
    <property type="entry name" value="NUDIX_ADPRase"/>
    <property type="match status" value="1"/>
</dbReference>
<dbReference type="InterPro" id="IPR015797">
    <property type="entry name" value="NUDIX_hydrolase-like_dom_sf"/>
</dbReference>
<dbReference type="PANTHER" id="PTHR43736">
    <property type="entry name" value="ADP-RIBOSE PYROPHOSPHATASE"/>
    <property type="match status" value="1"/>
</dbReference>
<dbReference type="PROSITE" id="PS00893">
    <property type="entry name" value="NUDIX_BOX"/>
    <property type="match status" value="1"/>
</dbReference>
<feature type="domain" description="Nudix hydrolase" evidence="4">
    <location>
        <begin position="8"/>
        <end position="141"/>
    </location>
</feature>
<evidence type="ECO:0000313" key="6">
    <source>
        <dbReference type="Proteomes" id="UP000605148"/>
    </source>
</evidence>
<keyword evidence="2 3" id="KW-0378">Hydrolase</keyword>
<reference evidence="5" key="1">
    <citation type="journal article" date="2014" name="Int. J. Syst. Evol. Microbiol.">
        <title>Complete genome sequence of Corynebacterium casei LMG S-19264T (=DSM 44701T), isolated from a smear-ripened cheese.</title>
        <authorList>
            <consortium name="US DOE Joint Genome Institute (JGI-PGF)"/>
            <person name="Walter F."/>
            <person name="Albersmeier A."/>
            <person name="Kalinowski J."/>
            <person name="Ruckert C."/>
        </authorList>
    </citation>
    <scope>NUCLEOTIDE SEQUENCE</scope>
    <source>
        <strain evidence="5">CGMCC 1.12426</strain>
    </source>
</reference>
<comment type="cofactor">
    <cofactor evidence="1">
        <name>Mg(2+)</name>
        <dbReference type="ChEBI" id="CHEBI:18420"/>
    </cofactor>
</comment>
<dbReference type="PROSITE" id="PS51462">
    <property type="entry name" value="NUDIX"/>
    <property type="match status" value="1"/>
</dbReference>
<dbReference type="RefSeq" id="WP_150496649.1">
    <property type="nucleotide sequence ID" value="NZ_BMFA01000007.1"/>
</dbReference>
<dbReference type="InterPro" id="IPR000086">
    <property type="entry name" value="NUDIX_hydrolase_dom"/>
</dbReference>
<comment type="similarity">
    <text evidence="3">Belongs to the Nudix hydrolase family.</text>
</comment>
<dbReference type="SUPFAM" id="SSF55811">
    <property type="entry name" value="Nudix"/>
    <property type="match status" value="1"/>
</dbReference>
<dbReference type="InterPro" id="IPR020084">
    <property type="entry name" value="NUDIX_hydrolase_CS"/>
</dbReference>
<evidence type="ECO:0000256" key="2">
    <source>
        <dbReference type="ARBA" id="ARBA00022801"/>
    </source>
</evidence>
<dbReference type="GO" id="GO:0016787">
    <property type="term" value="F:hydrolase activity"/>
    <property type="evidence" value="ECO:0007669"/>
    <property type="project" value="UniProtKB-KW"/>
</dbReference>
<evidence type="ECO:0000259" key="4">
    <source>
        <dbReference type="PROSITE" id="PS51462"/>
    </source>
</evidence>
<dbReference type="AlphaFoldDB" id="A0A916TL23"/>
<dbReference type="Proteomes" id="UP000605148">
    <property type="component" value="Unassembled WGS sequence"/>
</dbReference>
<name>A0A916TL23_9HYPH</name>
<comment type="caution">
    <text evidence="5">The sequence shown here is derived from an EMBL/GenBank/DDBJ whole genome shotgun (WGS) entry which is preliminary data.</text>
</comment>
<dbReference type="OrthoDB" id="9761969at2"/>
<dbReference type="PRINTS" id="PR00502">
    <property type="entry name" value="NUDIXFAMILY"/>
</dbReference>
<dbReference type="InterPro" id="IPR020476">
    <property type="entry name" value="Nudix_hydrolase"/>
</dbReference>
<dbReference type="PANTHER" id="PTHR43736:SF1">
    <property type="entry name" value="DIHYDRONEOPTERIN TRIPHOSPHATE DIPHOSPHATASE"/>
    <property type="match status" value="1"/>
</dbReference>
<dbReference type="EMBL" id="BMFA01000007">
    <property type="protein sequence ID" value="GGB51700.1"/>
    <property type="molecule type" value="Genomic_DNA"/>
</dbReference>
<sequence>MTPTRAYPSHPLVGVSALCYRGSDVLLIKRGKQPYLGLWSLPGGLIELGESLQDAVRRELAEETGVIADLDGHHETFDSILRDENGRVSAHFVLTVFRAVHVEGEPIAMDDAADARWAPLSGLDRFEMTPGTAERIRRLFAR</sequence>
<dbReference type="Pfam" id="PF00293">
    <property type="entry name" value="NUDIX"/>
    <property type="match status" value="1"/>
</dbReference>
<gene>
    <name evidence="5" type="ORF">GCM10011316_24630</name>
</gene>
<reference evidence="5" key="2">
    <citation type="submission" date="2020-09" db="EMBL/GenBank/DDBJ databases">
        <authorList>
            <person name="Sun Q."/>
            <person name="Zhou Y."/>
        </authorList>
    </citation>
    <scope>NUCLEOTIDE SEQUENCE</scope>
    <source>
        <strain evidence="5">CGMCC 1.12426</strain>
    </source>
</reference>